<name>A0A1P8WKG6_9PLAN</name>
<keyword evidence="2" id="KW-1185">Reference proteome</keyword>
<sequence length="137" mass="15907">MNDNIKQRLRGRVRIAKMRLSRARRTRNGLATSQRRVAGEFPGGDIACSRSRQSVGSALAAEELADELRRLIRRFTRNVRWTWLLERRLIFDDQIKRLAAEIGVPNQSARRKVMQARRFVEANLADSFLDDWCRTPA</sequence>
<dbReference type="STRING" id="1891926.Fuma_04179"/>
<dbReference type="KEGG" id="fmr:Fuma_04179"/>
<evidence type="ECO:0000313" key="2">
    <source>
        <dbReference type="Proteomes" id="UP000187735"/>
    </source>
</evidence>
<proteinExistence type="predicted"/>
<gene>
    <name evidence="1" type="ORF">Fuma_04179</name>
</gene>
<dbReference type="EMBL" id="CP017641">
    <property type="protein sequence ID" value="APZ94547.1"/>
    <property type="molecule type" value="Genomic_DNA"/>
</dbReference>
<dbReference type="Proteomes" id="UP000187735">
    <property type="component" value="Chromosome"/>
</dbReference>
<evidence type="ECO:0000313" key="1">
    <source>
        <dbReference type="EMBL" id="APZ94547.1"/>
    </source>
</evidence>
<accession>A0A1P8WKG6</accession>
<dbReference type="AlphaFoldDB" id="A0A1P8WKG6"/>
<reference evidence="1 2" key="1">
    <citation type="journal article" date="2016" name="Front. Microbiol.">
        <title>Fuerstia marisgermanicae gen. nov., sp. nov., an Unusual Member of the Phylum Planctomycetes from the German Wadden Sea.</title>
        <authorList>
            <person name="Kohn T."/>
            <person name="Heuer A."/>
            <person name="Jogler M."/>
            <person name="Vollmers J."/>
            <person name="Boedeker C."/>
            <person name="Bunk B."/>
            <person name="Rast P."/>
            <person name="Borchert D."/>
            <person name="Glockner I."/>
            <person name="Freese H.M."/>
            <person name="Klenk H.P."/>
            <person name="Overmann J."/>
            <person name="Kaster A.K."/>
            <person name="Rohde M."/>
            <person name="Wiegand S."/>
            <person name="Jogler C."/>
        </authorList>
    </citation>
    <scope>NUCLEOTIDE SEQUENCE [LARGE SCALE GENOMIC DNA]</scope>
    <source>
        <strain evidence="1 2">NH11</strain>
    </source>
</reference>
<protein>
    <submittedName>
        <fullName evidence="1">Uncharacterized protein</fullName>
    </submittedName>
</protein>
<dbReference type="RefSeq" id="WP_077025826.1">
    <property type="nucleotide sequence ID" value="NZ_CP017641.1"/>
</dbReference>
<organism evidence="1 2">
    <name type="scientific">Fuerstiella marisgermanici</name>
    <dbReference type="NCBI Taxonomy" id="1891926"/>
    <lineage>
        <taxon>Bacteria</taxon>
        <taxon>Pseudomonadati</taxon>
        <taxon>Planctomycetota</taxon>
        <taxon>Planctomycetia</taxon>
        <taxon>Planctomycetales</taxon>
        <taxon>Planctomycetaceae</taxon>
        <taxon>Fuerstiella</taxon>
    </lineage>
</organism>